<dbReference type="Pfam" id="PF20151">
    <property type="entry name" value="DUF6533"/>
    <property type="match status" value="1"/>
</dbReference>
<dbReference type="STRING" id="1077348.A0A2G8SQS9"/>
<accession>A0A2G8SQS9</accession>
<protein>
    <recommendedName>
        <fullName evidence="3">DUF6533 domain-containing protein</fullName>
    </recommendedName>
</protein>
<dbReference type="AlphaFoldDB" id="A0A2G8SQS9"/>
<keyword evidence="2" id="KW-1133">Transmembrane helix</keyword>
<gene>
    <name evidence="4" type="ORF">GSI_01786</name>
</gene>
<comment type="caution">
    <text evidence="4">The sequence shown here is derived from an EMBL/GenBank/DDBJ whole genome shotgun (WGS) entry which is preliminary data.</text>
</comment>
<feature type="domain" description="DUF6533" evidence="3">
    <location>
        <begin position="44"/>
        <end position="89"/>
    </location>
</feature>
<proteinExistence type="predicted"/>
<dbReference type="Proteomes" id="UP000230002">
    <property type="component" value="Unassembled WGS sequence"/>
</dbReference>
<sequence>MPSGRVNTSFQPLTSTQSSRMDNDNGSSEAQFVATQQSFIADYYCSLAALTLLVFEYAITFDREVALFWKRRASGASVLFMLTRYISLVTYVVRTMFLGHWSCWRYDMNLENK</sequence>
<feature type="region of interest" description="Disordered" evidence="1">
    <location>
        <begin position="1"/>
        <end position="27"/>
    </location>
</feature>
<dbReference type="InterPro" id="IPR045340">
    <property type="entry name" value="DUF6533"/>
</dbReference>
<evidence type="ECO:0000313" key="4">
    <source>
        <dbReference type="EMBL" id="PIL36126.1"/>
    </source>
</evidence>
<dbReference type="OrthoDB" id="2745134at2759"/>
<evidence type="ECO:0000256" key="1">
    <source>
        <dbReference type="SAM" id="MobiDB-lite"/>
    </source>
</evidence>
<keyword evidence="2" id="KW-0812">Transmembrane</keyword>
<dbReference type="EMBL" id="AYKW01000002">
    <property type="protein sequence ID" value="PIL36126.1"/>
    <property type="molecule type" value="Genomic_DNA"/>
</dbReference>
<keyword evidence="5" id="KW-1185">Reference proteome</keyword>
<evidence type="ECO:0000313" key="5">
    <source>
        <dbReference type="Proteomes" id="UP000230002"/>
    </source>
</evidence>
<feature type="transmembrane region" description="Helical" evidence="2">
    <location>
        <begin position="41"/>
        <end position="61"/>
    </location>
</feature>
<keyword evidence="2" id="KW-0472">Membrane</keyword>
<reference evidence="4 5" key="1">
    <citation type="journal article" date="2015" name="Sci. Rep.">
        <title>Chromosome-level genome map provides insights into diverse defense mechanisms in the medicinal fungus Ganoderma sinense.</title>
        <authorList>
            <person name="Zhu Y."/>
            <person name="Xu J."/>
            <person name="Sun C."/>
            <person name="Zhou S."/>
            <person name="Xu H."/>
            <person name="Nelson D.R."/>
            <person name="Qian J."/>
            <person name="Song J."/>
            <person name="Luo H."/>
            <person name="Xiang L."/>
            <person name="Li Y."/>
            <person name="Xu Z."/>
            <person name="Ji A."/>
            <person name="Wang L."/>
            <person name="Lu S."/>
            <person name="Hayward A."/>
            <person name="Sun W."/>
            <person name="Li X."/>
            <person name="Schwartz D.C."/>
            <person name="Wang Y."/>
            <person name="Chen S."/>
        </authorList>
    </citation>
    <scope>NUCLEOTIDE SEQUENCE [LARGE SCALE GENOMIC DNA]</scope>
    <source>
        <strain evidence="4 5">ZZ0214-1</strain>
    </source>
</reference>
<name>A0A2G8SQS9_9APHY</name>
<evidence type="ECO:0000259" key="3">
    <source>
        <dbReference type="Pfam" id="PF20151"/>
    </source>
</evidence>
<organism evidence="4 5">
    <name type="scientific">Ganoderma sinense ZZ0214-1</name>
    <dbReference type="NCBI Taxonomy" id="1077348"/>
    <lineage>
        <taxon>Eukaryota</taxon>
        <taxon>Fungi</taxon>
        <taxon>Dikarya</taxon>
        <taxon>Basidiomycota</taxon>
        <taxon>Agaricomycotina</taxon>
        <taxon>Agaricomycetes</taxon>
        <taxon>Polyporales</taxon>
        <taxon>Polyporaceae</taxon>
        <taxon>Ganoderma</taxon>
    </lineage>
</organism>
<feature type="transmembrane region" description="Helical" evidence="2">
    <location>
        <begin position="73"/>
        <end position="93"/>
    </location>
</feature>
<evidence type="ECO:0000256" key="2">
    <source>
        <dbReference type="SAM" id="Phobius"/>
    </source>
</evidence>